<dbReference type="InterPro" id="IPR036864">
    <property type="entry name" value="Zn2-C6_fun-type_DNA-bd_sf"/>
</dbReference>
<evidence type="ECO:0000256" key="5">
    <source>
        <dbReference type="ARBA" id="ARBA00023163"/>
    </source>
</evidence>
<dbReference type="SUPFAM" id="SSF57701">
    <property type="entry name" value="Zn2/Cys6 DNA-binding domain"/>
    <property type="match status" value="1"/>
</dbReference>
<accession>A0A9W9UE33</accession>
<dbReference type="AlphaFoldDB" id="A0A9W9UE33"/>
<reference evidence="8" key="2">
    <citation type="journal article" date="2023" name="IMA Fungus">
        <title>Comparative genomic study of the Penicillium genus elucidates a diverse pangenome and 15 lateral gene transfer events.</title>
        <authorList>
            <person name="Petersen C."/>
            <person name="Sorensen T."/>
            <person name="Nielsen M.R."/>
            <person name="Sondergaard T.E."/>
            <person name="Sorensen J.L."/>
            <person name="Fitzpatrick D.A."/>
            <person name="Frisvad J.C."/>
            <person name="Nielsen K.L."/>
        </authorList>
    </citation>
    <scope>NUCLEOTIDE SEQUENCE</scope>
    <source>
        <strain evidence="8">IBT 35673</strain>
    </source>
</reference>
<dbReference type="Proteomes" id="UP001147695">
    <property type="component" value="Unassembled WGS sequence"/>
</dbReference>
<keyword evidence="6" id="KW-0539">Nucleus</keyword>
<reference evidence="8" key="1">
    <citation type="submission" date="2022-12" db="EMBL/GenBank/DDBJ databases">
        <authorList>
            <person name="Petersen C."/>
        </authorList>
    </citation>
    <scope>NUCLEOTIDE SEQUENCE</scope>
    <source>
        <strain evidence="8">IBT 35673</strain>
    </source>
</reference>
<comment type="caution">
    <text evidence="8">The sequence shown here is derived from an EMBL/GenBank/DDBJ whole genome shotgun (WGS) entry which is preliminary data.</text>
</comment>
<dbReference type="InterPro" id="IPR001138">
    <property type="entry name" value="Zn2Cys6_DnaBD"/>
</dbReference>
<evidence type="ECO:0000313" key="8">
    <source>
        <dbReference type="EMBL" id="KAJ5335141.1"/>
    </source>
</evidence>
<dbReference type="EMBL" id="JAPZBQ010000004">
    <property type="protein sequence ID" value="KAJ5335141.1"/>
    <property type="molecule type" value="Genomic_DNA"/>
</dbReference>
<evidence type="ECO:0000256" key="2">
    <source>
        <dbReference type="ARBA" id="ARBA00022723"/>
    </source>
</evidence>
<name>A0A9W9UE33_PENBR</name>
<evidence type="ECO:0000313" key="9">
    <source>
        <dbReference type="Proteomes" id="UP001147695"/>
    </source>
</evidence>
<dbReference type="GO" id="GO:0000981">
    <property type="term" value="F:DNA-binding transcription factor activity, RNA polymerase II-specific"/>
    <property type="evidence" value="ECO:0007669"/>
    <property type="project" value="InterPro"/>
</dbReference>
<gene>
    <name evidence="8" type="ORF">N7452_007544</name>
</gene>
<evidence type="ECO:0000256" key="6">
    <source>
        <dbReference type="ARBA" id="ARBA00023242"/>
    </source>
</evidence>
<dbReference type="GO" id="GO:0005634">
    <property type="term" value="C:nucleus"/>
    <property type="evidence" value="ECO:0007669"/>
    <property type="project" value="UniProtKB-SubCell"/>
</dbReference>
<protein>
    <submittedName>
        <fullName evidence="8">Transcription factor</fullName>
    </submittedName>
</protein>
<evidence type="ECO:0000256" key="1">
    <source>
        <dbReference type="ARBA" id="ARBA00004123"/>
    </source>
</evidence>
<keyword evidence="3" id="KW-0805">Transcription regulation</keyword>
<organism evidence="8 9">
    <name type="scientific">Penicillium brevicompactum</name>
    <dbReference type="NCBI Taxonomy" id="5074"/>
    <lineage>
        <taxon>Eukaryota</taxon>
        <taxon>Fungi</taxon>
        <taxon>Dikarya</taxon>
        <taxon>Ascomycota</taxon>
        <taxon>Pezizomycotina</taxon>
        <taxon>Eurotiomycetes</taxon>
        <taxon>Eurotiomycetidae</taxon>
        <taxon>Eurotiales</taxon>
        <taxon>Aspergillaceae</taxon>
        <taxon>Penicillium</taxon>
    </lineage>
</organism>
<evidence type="ECO:0000256" key="4">
    <source>
        <dbReference type="ARBA" id="ARBA00023125"/>
    </source>
</evidence>
<keyword evidence="2" id="KW-0479">Metal-binding</keyword>
<dbReference type="PROSITE" id="PS50048">
    <property type="entry name" value="ZN2_CY6_FUNGAL_2"/>
    <property type="match status" value="1"/>
</dbReference>
<dbReference type="InterPro" id="IPR050815">
    <property type="entry name" value="TF_fung"/>
</dbReference>
<dbReference type="Pfam" id="PF00172">
    <property type="entry name" value="Zn_clus"/>
    <property type="match status" value="1"/>
</dbReference>
<comment type="subcellular location">
    <subcellularLocation>
        <location evidence="1">Nucleus</location>
    </subcellularLocation>
</comment>
<dbReference type="PANTHER" id="PTHR47338">
    <property type="entry name" value="ZN(II)2CYS6 TRANSCRIPTION FACTOR (EUROFUNG)-RELATED"/>
    <property type="match status" value="1"/>
</dbReference>
<dbReference type="GO" id="GO:0003677">
    <property type="term" value="F:DNA binding"/>
    <property type="evidence" value="ECO:0007669"/>
    <property type="project" value="UniProtKB-KW"/>
</dbReference>
<dbReference type="GO" id="GO:0008270">
    <property type="term" value="F:zinc ion binding"/>
    <property type="evidence" value="ECO:0007669"/>
    <property type="project" value="InterPro"/>
</dbReference>
<proteinExistence type="predicted"/>
<keyword evidence="4" id="KW-0238">DNA-binding</keyword>
<dbReference type="PANTHER" id="PTHR47338:SF3">
    <property type="entry name" value="C6 FINGER DOMAIN TRANSCRIPTION FACTOR DBAA-RELATED"/>
    <property type="match status" value="1"/>
</dbReference>
<dbReference type="CDD" id="cd00067">
    <property type="entry name" value="GAL4"/>
    <property type="match status" value="1"/>
</dbReference>
<dbReference type="PROSITE" id="PS00463">
    <property type="entry name" value="ZN2_CY6_FUNGAL_1"/>
    <property type="match status" value="1"/>
</dbReference>
<dbReference type="Gene3D" id="4.10.240.10">
    <property type="entry name" value="Zn(2)-C6 fungal-type DNA-binding domain"/>
    <property type="match status" value="1"/>
</dbReference>
<evidence type="ECO:0000256" key="3">
    <source>
        <dbReference type="ARBA" id="ARBA00023015"/>
    </source>
</evidence>
<keyword evidence="5" id="KW-0804">Transcription</keyword>
<dbReference type="SMART" id="SM00066">
    <property type="entry name" value="GAL4"/>
    <property type="match status" value="1"/>
</dbReference>
<evidence type="ECO:0000259" key="7">
    <source>
        <dbReference type="PROSITE" id="PS50048"/>
    </source>
</evidence>
<feature type="domain" description="Zn(2)-C6 fungal-type" evidence="7">
    <location>
        <begin position="11"/>
        <end position="41"/>
    </location>
</feature>
<sequence length="120" mass="13547">MSGSRQQPGLACEECRKKKLRCDRRRPQCNQCEDSGTACYVNEVRSPRGPKKGHLKALRNRIVTATLESIINCDQASAERPRAETQSYIPVDEMSHILSPPARICHPLHDLGAQYWVALF</sequence>